<dbReference type="PIRSF" id="PIRSF031509">
    <property type="entry name" value="Cell_wall_LiaF/YvqF"/>
    <property type="match status" value="1"/>
</dbReference>
<evidence type="ECO:0000313" key="4">
    <source>
        <dbReference type="Proteomes" id="UP001237207"/>
    </source>
</evidence>
<proteinExistence type="predicted"/>
<gene>
    <name evidence="3" type="ORF">J2S13_000740</name>
</gene>
<organism evidence="3 4">
    <name type="scientific">Oikeobacillus pervagus</name>
    <dbReference type="NCBI Taxonomy" id="1325931"/>
    <lineage>
        <taxon>Bacteria</taxon>
        <taxon>Bacillati</taxon>
        <taxon>Bacillota</taxon>
        <taxon>Bacilli</taxon>
        <taxon>Bacillales</taxon>
        <taxon>Bacillaceae</taxon>
        <taxon>Oikeobacillus</taxon>
    </lineage>
</organism>
<dbReference type="InterPro" id="IPR024425">
    <property type="entry name" value="LiaF-like_C"/>
</dbReference>
<evidence type="ECO:0000256" key="1">
    <source>
        <dbReference type="SAM" id="Phobius"/>
    </source>
</evidence>
<name>A0AAJ1T1Q9_9BACI</name>
<dbReference type="Pfam" id="PF09922">
    <property type="entry name" value="LiaF-like_C"/>
    <property type="match status" value="1"/>
</dbReference>
<feature type="transmembrane region" description="Helical" evidence="1">
    <location>
        <begin position="52"/>
        <end position="84"/>
    </location>
</feature>
<dbReference type="InterPro" id="IPR016975">
    <property type="entry name" value="Cell_wall_LiaF"/>
</dbReference>
<dbReference type="InterPro" id="IPR047793">
    <property type="entry name" value="LiaF_C"/>
</dbReference>
<evidence type="ECO:0000313" key="3">
    <source>
        <dbReference type="EMBL" id="MDQ0214344.1"/>
    </source>
</evidence>
<keyword evidence="1" id="KW-0812">Transmembrane</keyword>
<protein>
    <submittedName>
        <fullName evidence="3">Lia operon protein LiaF</fullName>
    </submittedName>
</protein>
<keyword evidence="1" id="KW-1133">Transmembrane helix</keyword>
<accession>A0AAJ1T1Q9</accession>
<dbReference type="RefSeq" id="WP_307256337.1">
    <property type="nucleotide sequence ID" value="NZ_JAUSUC010000006.1"/>
</dbReference>
<feature type="transmembrane region" description="Helical" evidence="1">
    <location>
        <begin position="12"/>
        <end position="40"/>
    </location>
</feature>
<dbReference type="EMBL" id="JAUSUC010000006">
    <property type="protein sequence ID" value="MDQ0214344.1"/>
    <property type="molecule type" value="Genomic_DNA"/>
</dbReference>
<reference evidence="3" key="1">
    <citation type="submission" date="2023-07" db="EMBL/GenBank/DDBJ databases">
        <title>Genomic Encyclopedia of Type Strains, Phase IV (KMG-IV): sequencing the most valuable type-strain genomes for metagenomic binning, comparative biology and taxonomic classification.</title>
        <authorList>
            <person name="Goeker M."/>
        </authorList>
    </citation>
    <scope>NUCLEOTIDE SEQUENCE</scope>
    <source>
        <strain evidence="3">DSM 23947</strain>
    </source>
</reference>
<comment type="caution">
    <text evidence="3">The sequence shown here is derived from an EMBL/GenBank/DDBJ whole genome shotgun (WGS) entry which is preliminary data.</text>
</comment>
<keyword evidence="4" id="KW-1185">Reference proteome</keyword>
<sequence length="235" mass="27630">MRNQSKWVQWLFLVAGCGLLLELTFERFFPLLFSVAAILIGYKTKDKIFGNALFIIGIILTIMVIFATFSFRVLLVFLLIYWFYHYVYEKNTHSDENTNQGMDHRNIIRKRPYFSNFQRTFTHDDEQEAFELQDINSFFNFSDIFIDLRMAYIPQGEAVIIIRGISGNIQLLIPYDIEVSIHHSAVIGKATIFKQEEKKIWNQNMIYQTEQYENASRKVKILTSVVIGDLEVRNV</sequence>
<dbReference type="NCBIfam" id="NF040535">
    <property type="entry name" value="LiaF_C_term"/>
    <property type="match status" value="1"/>
</dbReference>
<dbReference type="Proteomes" id="UP001237207">
    <property type="component" value="Unassembled WGS sequence"/>
</dbReference>
<dbReference type="GO" id="GO:0016020">
    <property type="term" value="C:membrane"/>
    <property type="evidence" value="ECO:0007669"/>
    <property type="project" value="InterPro"/>
</dbReference>
<keyword evidence="1" id="KW-0472">Membrane</keyword>
<dbReference type="AlphaFoldDB" id="A0AAJ1T1Q9"/>
<dbReference type="PROSITE" id="PS51257">
    <property type="entry name" value="PROKAR_LIPOPROTEIN"/>
    <property type="match status" value="1"/>
</dbReference>
<feature type="domain" description="Cell wall-active antibiotics response LiaF-like C-terminal" evidence="2">
    <location>
        <begin position="126"/>
        <end position="232"/>
    </location>
</feature>
<evidence type="ECO:0000259" key="2">
    <source>
        <dbReference type="Pfam" id="PF09922"/>
    </source>
</evidence>